<dbReference type="InterPro" id="IPR002397">
    <property type="entry name" value="Cyt_P450_B"/>
</dbReference>
<dbReference type="SUPFAM" id="SSF48264">
    <property type="entry name" value="Cytochrome P450"/>
    <property type="match status" value="1"/>
</dbReference>
<dbReference type="InterPro" id="IPR017972">
    <property type="entry name" value="Cyt_P450_CS"/>
</dbReference>
<name>A0A6J6BEI4_9ZZZZ</name>
<reference evidence="2" key="1">
    <citation type="submission" date="2020-05" db="EMBL/GenBank/DDBJ databases">
        <authorList>
            <person name="Chiriac C."/>
            <person name="Salcher M."/>
            <person name="Ghai R."/>
            <person name="Kavagutti S V."/>
        </authorList>
    </citation>
    <scope>NUCLEOTIDE SEQUENCE</scope>
</reference>
<dbReference type="GO" id="GO:0016705">
    <property type="term" value="F:oxidoreductase activity, acting on paired donors, with incorporation or reduction of molecular oxygen"/>
    <property type="evidence" value="ECO:0007669"/>
    <property type="project" value="InterPro"/>
</dbReference>
<dbReference type="PANTHER" id="PTHR46696">
    <property type="entry name" value="P450, PUTATIVE (EUROFUNG)-RELATED"/>
    <property type="match status" value="1"/>
</dbReference>
<dbReference type="GO" id="GO:0004497">
    <property type="term" value="F:monooxygenase activity"/>
    <property type="evidence" value="ECO:0007669"/>
    <property type="project" value="InterPro"/>
</dbReference>
<dbReference type="PANTHER" id="PTHR46696:SF1">
    <property type="entry name" value="CYTOCHROME P450 YJIB-RELATED"/>
    <property type="match status" value="1"/>
</dbReference>
<comment type="similarity">
    <text evidence="1">Belongs to the cytochrome P450 family.</text>
</comment>
<evidence type="ECO:0000313" key="2">
    <source>
        <dbReference type="EMBL" id="CAB4537077.1"/>
    </source>
</evidence>
<dbReference type="GO" id="GO:0020037">
    <property type="term" value="F:heme binding"/>
    <property type="evidence" value="ECO:0007669"/>
    <property type="project" value="InterPro"/>
</dbReference>
<dbReference type="PROSITE" id="PS00086">
    <property type="entry name" value="CYTOCHROME_P450"/>
    <property type="match status" value="1"/>
</dbReference>
<sequence length="404" mass="44837">MSNQSGSDEKVARCPMPEIRRIPNDGTPLCPSSTFATWREEGAATPLEYSDGHIGMIINRYELARMVLEDKRFSQSPPRMPAHHGEVLITGYELISGSELDAGNVLGLDGEQHARIRRTILNRYSVKSARSYESDMKEIIAKQFEILKTQPRPVDITKHYSQPISAAGHMRVLGIPEQFRSRYSELFVEESETDQKIAFLREVLAVKKNELAEDVLSDLLRTDLTVPEIEGLTLSLMVSGRDSVAYMISTAMTALLNNPDQLEALKNDPELIHGGMEEFMRVGAMFLTVFPRTATEDIEFGDVKIPAGVSVSVSPVAANHDERQFSDPDRFDLSRDAFGHMGFGHGIHGCVGQQVARVEIKTAVMQLISNTSGLRLIKAEQNEPIPFAHPVATYEAGAVIVDWN</sequence>
<dbReference type="Gene3D" id="1.10.630.10">
    <property type="entry name" value="Cytochrome P450"/>
    <property type="match status" value="1"/>
</dbReference>
<dbReference type="AlphaFoldDB" id="A0A6J6BEI4"/>
<dbReference type="EMBL" id="CAEZSP010000005">
    <property type="protein sequence ID" value="CAB4537077.1"/>
    <property type="molecule type" value="Genomic_DNA"/>
</dbReference>
<evidence type="ECO:0000256" key="1">
    <source>
        <dbReference type="ARBA" id="ARBA00010617"/>
    </source>
</evidence>
<dbReference type="InterPro" id="IPR036396">
    <property type="entry name" value="Cyt_P450_sf"/>
</dbReference>
<dbReference type="Pfam" id="PF00067">
    <property type="entry name" value="p450"/>
    <property type="match status" value="1"/>
</dbReference>
<accession>A0A6J6BEI4</accession>
<proteinExistence type="inferred from homology"/>
<protein>
    <submittedName>
        <fullName evidence="2">Unannotated protein</fullName>
    </submittedName>
</protein>
<dbReference type="GO" id="GO:0005506">
    <property type="term" value="F:iron ion binding"/>
    <property type="evidence" value="ECO:0007669"/>
    <property type="project" value="InterPro"/>
</dbReference>
<organism evidence="2">
    <name type="scientific">freshwater metagenome</name>
    <dbReference type="NCBI Taxonomy" id="449393"/>
    <lineage>
        <taxon>unclassified sequences</taxon>
        <taxon>metagenomes</taxon>
        <taxon>ecological metagenomes</taxon>
    </lineage>
</organism>
<gene>
    <name evidence="2" type="ORF">UFOPK1440_00221</name>
</gene>
<dbReference type="PRINTS" id="PR00359">
    <property type="entry name" value="BP450"/>
</dbReference>
<dbReference type="InterPro" id="IPR001128">
    <property type="entry name" value="Cyt_P450"/>
</dbReference>